<evidence type="ECO:0000256" key="1">
    <source>
        <dbReference type="SAM" id="MobiDB-lite"/>
    </source>
</evidence>
<dbReference type="Proteomes" id="UP000179769">
    <property type="component" value="Unassembled WGS sequence"/>
</dbReference>
<gene>
    <name evidence="2" type="ORF">BBK14_13825</name>
</gene>
<protein>
    <submittedName>
        <fullName evidence="2">Uncharacterized protein</fullName>
    </submittedName>
</protein>
<feature type="region of interest" description="Disordered" evidence="1">
    <location>
        <begin position="1"/>
        <end position="37"/>
    </location>
</feature>
<feature type="compositionally biased region" description="Pro residues" evidence="1">
    <location>
        <begin position="1"/>
        <end position="10"/>
    </location>
</feature>
<sequence>MSSKAPPPTGPAAGPGATGAGADHGDGSGAAGGRRGVRFFDDQGGRLVAIVALDLVGAVSVALTSSPA</sequence>
<dbReference type="RefSeq" id="WP_071061168.1">
    <property type="nucleotide sequence ID" value="NZ_MAXA01000091.1"/>
</dbReference>
<reference evidence="3" key="1">
    <citation type="submission" date="2016-07" db="EMBL/GenBank/DDBJ databases">
        <title>Frankia sp. NRRL B-16219 Genome sequencing.</title>
        <authorList>
            <person name="Ghodhbane-Gtari F."/>
            <person name="Swanson E."/>
            <person name="Gueddou A."/>
            <person name="Louati M."/>
            <person name="Nouioui I."/>
            <person name="Hezbri K."/>
            <person name="Abebe-Akele F."/>
            <person name="Simpson S."/>
            <person name="Morris K."/>
            <person name="Thomas K."/>
            <person name="Gtari M."/>
            <person name="Tisa L.S."/>
        </authorList>
    </citation>
    <scope>NUCLEOTIDE SEQUENCE [LARGE SCALE GENOMIC DNA]</scope>
    <source>
        <strain evidence="3">NRRL B-16219</strain>
    </source>
</reference>
<dbReference type="EMBL" id="MAXA01000091">
    <property type="protein sequence ID" value="OHV39741.1"/>
    <property type="molecule type" value="Genomic_DNA"/>
</dbReference>
<dbReference type="AlphaFoldDB" id="A0A1S1R1Z2"/>
<evidence type="ECO:0000313" key="3">
    <source>
        <dbReference type="Proteomes" id="UP000179769"/>
    </source>
</evidence>
<proteinExistence type="predicted"/>
<accession>A0A1S1R1Z2</accession>
<keyword evidence="3" id="KW-1185">Reference proteome</keyword>
<name>A0A1S1R1Z2_9ACTN</name>
<comment type="caution">
    <text evidence="2">The sequence shown here is derived from an EMBL/GenBank/DDBJ whole genome shotgun (WGS) entry which is preliminary data.</text>
</comment>
<organism evidence="2 3">
    <name type="scientific">Parafrankia soli</name>
    <dbReference type="NCBI Taxonomy" id="2599596"/>
    <lineage>
        <taxon>Bacteria</taxon>
        <taxon>Bacillati</taxon>
        <taxon>Actinomycetota</taxon>
        <taxon>Actinomycetes</taxon>
        <taxon>Frankiales</taxon>
        <taxon>Frankiaceae</taxon>
        <taxon>Parafrankia</taxon>
    </lineage>
</organism>
<evidence type="ECO:0000313" key="2">
    <source>
        <dbReference type="EMBL" id="OHV39741.1"/>
    </source>
</evidence>